<evidence type="ECO:0000313" key="6">
    <source>
        <dbReference type="Proteomes" id="UP000235786"/>
    </source>
</evidence>
<sequence length="406" mass="45921">MLGQKGVHVHLLEKGIEIDLRPRATHYAPSAVHELQRAGIADEARARGFTPKEICWRKLDGTYLAGIDQRLLSTQESERMICLPLDKLGTLLLERIKEQTTVSLKYRHKIIDVGQNAEVAWVDVETPEGKKRLEANYVIGCDGASSQIRRSLFSEFPGKTWEQQIVATNVYYPFEKWDYLDANFFIHPEHWHMVARISTDGMWRVSYGEIPGLSDEELIARQPMKFQEMFPGHPTADSGEYRLTNISPYKVHQRLAERMRVGRILLAADAAHLCNPFGGMGLTGGIVDIGGLYDCLIGIYEGKADDSILDKYDEVRRRIYEEVINPVSSGNIVRLFGQDPDKALENDDFLKLLVAAEKDEKALQVLQDGMSGIMHDFTQYYNRPNKTPEKSQAEVTANEQQAAVVV</sequence>
<feature type="domain" description="FAD-binding" evidence="4">
    <location>
        <begin position="2"/>
        <end position="324"/>
    </location>
</feature>
<keyword evidence="1" id="KW-0285">Flavoprotein</keyword>
<dbReference type="GO" id="GO:0071949">
    <property type="term" value="F:FAD binding"/>
    <property type="evidence" value="ECO:0007669"/>
    <property type="project" value="InterPro"/>
</dbReference>
<dbReference type="OrthoDB" id="10016252at2759"/>
<reference evidence="5 6" key="1">
    <citation type="submission" date="2016-04" db="EMBL/GenBank/DDBJ databases">
        <title>A degradative enzymes factory behind the ericoid mycorrhizal symbiosis.</title>
        <authorList>
            <consortium name="DOE Joint Genome Institute"/>
            <person name="Martino E."/>
            <person name="Morin E."/>
            <person name="Grelet G."/>
            <person name="Kuo A."/>
            <person name="Kohler A."/>
            <person name="Daghino S."/>
            <person name="Barry K."/>
            <person name="Choi C."/>
            <person name="Cichocki N."/>
            <person name="Clum A."/>
            <person name="Copeland A."/>
            <person name="Hainaut M."/>
            <person name="Haridas S."/>
            <person name="Labutti K."/>
            <person name="Lindquist E."/>
            <person name="Lipzen A."/>
            <person name="Khouja H.-R."/>
            <person name="Murat C."/>
            <person name="Ohm R."/>
            <person name="Olson A."/>
            <person name="Spatafora J."/>
            <person name="Veneault-Fourrey C."/>
            <person name="Henrissat B."/>
            <person name="Grigoriev I."/>
            <person name="Martin F."/>
            <person name="Perotto S."/>
        </authorList>
    </citation>
    <scope>NUCLEOTIDE SEQUENCE [LARGE SCALE GENOMIC DNA]</scope>
    <source>
        <strain evidence="5 6">F</strain>
    </source>
</reference>
<dbReference type="STRING" id="1149755.A0A2J6RRC6"/>
<dbReference type="PANTHER" id="PTHR43476">
    <property type="entry name" value="3-(3-HYDROXY-PHENYL)PROPIONATE/3-HYDROXYCINNAMIC ACID HYDROXYLASE"/>
    <property type="match status" value="1"/>
</dbReference>
<keyword evidence="6" id="KW-1185">Reference proteome</keyword>
<keyword evidence="3" id="KW-0560">Oxidoreductase</keyword>
<keyword evidence="2" id="KW-0274">FAD</keyword>
<evidence type="ECO:0000259" key="4">
    <source>
        <dbReference type="Pfam" id="PF01494"/>
    </source>
</evidence>
<organism evidence="5 6">
    <name type="scientific">Hyaloscypha variabilis (strain UAMH 11265 / GT02V1 / F)</name>
    <name type="common">Meliniomyces variabilis</name>
    <dbReference type="NCBI Taxonomy" id="1149755"/>
    <lineage>
        <taxon>Eukaryota</taxon>
        <taxon>Fungi</taxon>
        <taxon>Dikarya</taxon>
        <taxon>Ascomycota</taxon>
        <taxon>Pezizomycotina</taxon>
        <taxon>Leotiomycetes</taxon>
        <taxon>Helotiales</taxon>
        <taxon>Hyaloscyphaceae</taxon>
        <taxon>Hyaloscypha</taxon>
        <taxon>Hyaloscypha variabilis</taxon>
    </lineage>
</organism>
<evidence type="ECO:0000256" key="1">
    <source>
        <dbReference type="ARBA" id="ARBA00022630"/>
    </source>
</evidence>
<dbReference type="PRINTS" id="PR00420">
    <property type="entry name" value="RNGMNOXGNASE"/>
</dbReference>
<name>A0A2J6RRC6_HYAVF</name>
<dbReference type="Proteomes" id="UP000235786">
    <property type="component" value="Unassembled WGS sequence"/>
</dbReference>
<dbReference type="PANTHER" id="PTHR43476:SF3">
    <property type="entry name" value="FAD-BINDING MONOOXYGENASE"/>
    <property type="match status" value="1"/>
</dbReference>
<dbReference type="GO" id="GO:0019622">
    <property type="term" value="P:3-(3-hydroxy)phenylpropionate catabolic process"/>
    <property type="evidence" value="ECO:0007669"/>
    <property type="project" value="TreeGrafter"/>
</dbReference>
<dbReference type="EMBL" id="KZ613945">
    <property type="protein sequence ID" value="PMD41067.1"/>
    <property type="molecule type" value="Genomic_DNA"/>
</dbReference>
<evidence type="ECO:0000256" key="2">
    <source>
        <dbReference type="ARBA" id="ARBA00022827"/>
    </source>
</evidence>
<evidence type="ECO:0000256" key="3">
    <source>
        <dbReference type="ARBA" id="ARBA00023002"/>
    </source>
</evidence>
<dbReference type="Pfam" id="PF01494">
    <property type="entry name" value="FAD_binding_3"/>
    <property type="match status" value="1"/>
</dbReference>
<evidence type="ECO:0000313" key="5">
    <source>
        <dbReference type="EMBL" id="PMD41067.1"/>
    </source>
</evidence>
<dbReference type="Gene3D" id="3.50.50.60">
    <property type="entry name" value="FAD/NAD(P)-binding domain"/>
    <property type="match status" value="1"/>
</dbReference>
<dbReference type="AlphaFoldDB" id="A0A2J6RRC6"/>
<accession>A0A2J6RRC6</accession>
<dbReference type="SUPFAM" id="SSF51905">
    <property type="entry name" value="FAD/NAD(P)-binding domain"/>
    <property type="match status" value="1"/>
</dbReference>
<gene>
    <name evidence="5" type="ORF">L207DRAFT_489131</name>
</gene>
<protein>
    <submittedName>
        <fullName evidence="5">FAD/NAD(P)-binding domain-containing protein</fullName>
    </submittedName>
</protein>
<dbReference type="InterPro" id="IPR050631">
    <property type="entry name" value="PheA/TfdB_FAD_monoxygenase"/>
</dbReference>
<dbReference type="InterPro" id="IPR036188">
    <property type="entry name" value="FAD/NAD-bd_sf"/>
</dbReference>
<dbReference type="Gene3D" id="3.30.70.2450">
    <property type="match status" value="1"/>
</dbReference>
<dbReference type="GO" id="GO:0008688">
    <property type="term" value="F:3-(3-hydroxyphenyl)propionate hydroxylase activity"/>
    <property type="evidence" value="ECO:0007669"/>
    <property type="project" value="TreeGrafter"/>
</dbReference>
<dbReference type="InterPro" id="IPR002938">
    <property type="entry name" value="FAD-bd"/>
</dbReference>
<proteinExistence type="predicted"/>